<dbReference type="InterPro" id="IPR038214">
    <property type="entry name" value="WPP_sf"/>
</dbReference>
<dbReference type="Pfam" id="PF13943">
    <property type="entry name" value="WPP"/>
    <property type="match status" value="1"/>
</dbReference>
<evidence type="ECO:0000259" key="6">
    <source>
        <dbReference type="Pfam" id="PF13943"/>
    </source>
</evidence>
<name>A0A835RM89_VANPL</name>
<evidence type="ECO:0000313" key="7">
    <source>
        <dbReference type="EMBL" id="KAG0490815.1"/>
    </source>
</evidence>
<dbReference type="GO" id="GO:0000278">
    <property type="term" value="P:mitotic cell cycle"/>
    <property type="evidence" value="ECO:0007669"/>
    <property type="project" value="InterPro"/>
</dbReference>
<organism evidence="7 8">
    <name type="scientific">Vanilla planifolia</name>
    <name type="common">Vanilla</name>
    <dbReference type="NCBI Taxonomy" id="51239"/>
    <lineage>
        <taxon>Eukaryota</taxon>
        <taxon>Viridiplantae</taxon>
        <taxon>Streptophyta</taxon>
        <taxon>Embryophyta</taxon>
        <taxon>Tracheophyta</taxon>
        <taxon>Spermatophyta</taxon>
        <taxon>Magnoliopsida</taxon>
        <taxon>Liliopsida</taxon>
        <taxon>Asparagales</taxon>
        <taxon>Orchidaceae</taxon>
        <taxon>Vanilloideae</taxon>
        <taxon>Vanilleae</taxon>
        <taxon>Vanilla</taxon>
    </lineage>
</organism>
<dbReference type="Proteomes" id="UP000639772">
    <property type="component" value="Chromosome 3"/>
</dbReference>
<dbReference type="GO" id="GO:0048527">
    <property type="term" value="P:lateral root development"/>
    <property type="evidence" value="ECO:0007669"/>
    <property type="project" value="InterPro"/>
</dbReference>
<comment type="subcellular location">
    <subcellularLocation>
        <location evidence="2">Cytoplasm</location>
    </subcellularLocation>
    <subcellularLocation>
        <location evidence="1">Nucleus</location>
    </subcellularLocation>
</comment>
<keyword evidence="3" id="KW-0963">Cytoplasm</keyword>
<evidence type="ECO:0000256" key="1">
    <source>
        <dbReference type="ARBA" id="ARBA00004123"/>
    </source>
</evidence>
<evidence type="ECO:0000313" key="8">
    <source>
        <dbReference type="Proteomes" id="UP000639772"/>
    </source>
</evidence>
<feature type="compositionally biased region" description="Polar residues" evidence="5">
    <location>
        <begin position="155"/>
        <end position="171"/>
    </location>
</feature>
<dbReference type="GO" id="GO:0005634">
    <property type="term" value="C:nucleus"/>
    <property type="evidence" value="ECO:0007669"/>
    <property type="project" value="UniProtKB-SubCell"/>
</dbReference>
<reference evidence="7 8" key="1">
    <citation type="journal article" date="2020" name="Nat. Food">
        <title>A phased Vanilla planifolia genome enables genetic improvement of flavour and production.</title>
        <authorList>
            <person name="Hasing T."/>
            <person name="Tang H."/>
            <person name="Brym M."/>
            <person name="Khazi F."/>
            <person name="Huang T."/>
            <person name="Chambers A.H."/>
        </authorList>
    </citation>
    <scope>NUCLEOTIDE SEQUENCE [LARGE SCALE GENOMIC DNA]</scope>
    <source>
        <tissue evidence="7">Leaf</tissue>
    </source>
</reference>
<dbReference type="EMBL" id="JADCNM010000003">
    <property type="protein sequence ID" value="KAG0490815.1"/>
    <property type="molecule type" value="Genomic_DNA"/>
</dbReference>
<dbReference type="AlphaFoldDB" id="A0A835RM89"/>
<dbReference type="InterPro" id="IPR044692">
    <property type="entry name" value="WPP1/2/3"/>
</dbReference>
<comment type="caution">
    <text evidence="7">The sequence shown here is derived from an EMBL/GenBank/DDBJ whole genome shotgun (WGS) entry which is preliminary data.</text>
</comment>
<evidence type="ECO:0000256" key="3">
    <source>
        <dbReference type="ARBA" id="ARBA00022490"/>
    </source>
</evidence>
<evidence type="ECO:0000256" key="2">
    <source>
        <dbReference type="ARBA" id="ARBA00004496"/>
    </source>
</evidence>
<proteinExistence type="predicted"/>
<protein>
    <recommendedName>
        <fullName evidence="6">WPP domain-containing protein</fullName>
    </recommendedName>
</protein>
<feature type="region of interest" description="Disordered" evidence="5">
    <location>
        <begin position="1"/>
        <end position="29"/>
    </location>
</feature>
<dbReference type="PANTHER" id="PTHR34362">
    <property type="entry name" value="WPP DOMAIN-CONTAINING PROTEIN 1-RELATED"/>
    <property type="match status" value="1"/>
</dbReference>
<feature type="compositionally biased region" description="Basic and acidic residues" evidence="5">
    <location>
        <begin position="1"/>
        <end position="12"/>
    </location>
</feature>
<dbReference type="InterPro" id="IPR025265">
    <property type="entry name" value="WPP_dom"/>
</dbReference>
<feature type="region of interest" description="Disordered" evidence="5">
    <location>
        <begin position="151"/>
        <end position="171"/>
    </location>
</feature>
<feature type="domain" description="WPP" evidence="6">
    <location>
        <begin position="38"/>
        <end position="136"/>
    </location>
</feature>
<gene>
    <name evidence="7" type="ORF">HPP92_007678</name>
</gene>
<dbReference type="Gene3D" id="1.10.246.200">
    <property type="entry name" value="WPP domain"/>
    <property type="match status" value="1"/>
</dbReference>
<dbReference type="OrthoDB" id="1927559at2759"/>
<keyword evidence="4" id="KW-0539">Nucleus</keyword>
<evidence type="ECO:0000256" key="5">
    <source>
        <dbReference type="SAM" id="MobiDB-lite"/>
    </source>
</evidence>
<accession>A0A835RM89</accession>
<sequence>MGDESKEHKHGEIVNPENSESAYNPTSTPMMPSIPSFSFKIWPPKQRTRDAVINRLIESLSAPSILSKRYRTLNDEDSSAIARLIEQEAFDFASASGVVDGTAKDSIDDGMEILKIYSKEISRRMLESIKARASPTTTASAESNASHVADDCVNSFLSDPNSASPSGEETS</sequence>
<evidence type="ECO:0000256" key="4">
    <source>
        <dbReference type="ARBA" id="ARBA00023242"/>
    </source>
</evidence>
<dbReference type="PANTHER" id="PTHR34362:SF1">
    <property type="entry name" value="WPP DOMAIN-CONTAINING PROTEIN 1-RELATED"/>
    <property type="match status" value="1"/>
</dbReference>
<dbReference type="GO" id="GO:0005737">
    <property type="term" value="C:cytoplasm"/>
    <property type="evidence" value="ECO:0007669"/>
    <property type="project" value="UniProtKB-SubCell"/>
</dbReference>